<feature type="transmembrane region" description="Helical" evidence="1">
    <location>
        <begin position="12"/>
        <end position="33"/>
    </location>
</feature>
<dbReference type="EMBL" id="QYUM01000002">
    <property type="protein sequence ID" value="RJF93617.1"/>
    <property type="molecule type" value="Genomic_DNA"/>
</dbReference>
<evidence type="ECO:0000313" key="2">
    <source>
        <dbReference type="EMBL" id="RJF93617.1"/>
    </source>
</evidence>
<keyword evidence="1" id="KW-0812">Transmembrane</keyword>
<organism evidence="2 3">
    <name type="scientific">Sphingomonas cavernae</name>
    <dbReference type="NCBI Taxonomy" id="2320861"/>
    <lineage>
        <taxon>Bacteria</taxon>
        <taxon>Pseudomonadati</taxon>
        <taxon>Pseudomonadota</taxon>
        <taxon>Alphaproteobacteria</taxon>
        <taxon>Sphingomonadales</taxon>
        <taxon>Sphingomonadaceae</taxon>
        <taxon>Sphingomonas</taxon>
    </lineage>
</organism>
<dbReference type="Proteomes" id="UP000286100">
    <property type="component" value="Unassembled WGS sequence"/>
</dbReference>
<evidence type="ECO:0008006" key="4">
    <source>
        <dbReference type="Google" id="ProtNLM"/>
    </source>
</evidence>
<sequence length="71" mass="7663">MKQRRENNLGRTYLWPAVLAAITIAALVAGLLGARTLDVAAWLGLAIPAALGIWKLVPALPRQSGAFRKDR</sequence>
<keyword evidence="1" id="KW-1133">Transmembrane helix</keyword>
<proteinExistence type="predicted"/>
<reference evidence="2 3" key="1">
    <citation type="submission" date="2018-09" db="EMBL/GenBank/DDBJ databases">
        <authorList>
            <person name="Zhu H."/>
        </authorList>
    </citation>
    <scope>NUCLEOTIDE SEQUENCE [LARGE SCALE GENOMIC DNA]</scope>
    <source>
        <strain evidence="2 3">K2R01-6</strain>
    </source>
</reference>
<feature type="transmembrane region" description="Helical" evidence="1">
    <location>
        <begin position="39"/>
        <end position="61"/>
    </location>
</feature>
<evidence type="ECO:0000313" key="3">
    <source>
        <dbReference type="Proteomes" id="UP000286100"/>
    </source>
</evidence>
<evidence type="ECO:0000256" key="1">
    <source>
        <dbReference type="SAM" id="Phobius"/>
    </source>
</evidence>
<protein>
    <recommendedName>
        <fullName evidence="4">DUF4175 domain-containing protein</fullName>
    </recommendedName>
</protein>
<name>A0A418WQV6_9SPHN</name>
<accession>A0A418WQV6</accession>
<gene>
    <name evidence="2" type="ORF">D3876_04705</name>
</gene>
<keyword evidence="1" id="KW-0472">Membrane</keyword>
<dbReference type="AlphaFoldDB" id="A0A418WQV6"/>
<comment type="caution">
    <text evidence="2">The sequence shown here is derived from an EMBL/GenBank/DDBJ whole genome shotgun (WGS) entry which is preliminary data.</text>
</comment>
<keyword evidence="3" id="KW-1185">Reference proteome</keyword>